<proteinExistence type="predicted"/>
<dbReference type="EMBL" id="MHQZ01000028">
    <property type="protein sequence ID" value="OHA13613.1"/>
    <property type="molecule type" value="Genomic_DNA"/>
</dbReference>
<evidence type="ECO:0000256" key="6">
    <source>
        <dbReference type="ARBA" id="ARBA00022989"/>
    </source>
</evidence>
<dbReference type="PANTHER" id="PTHR33908">
    <property type="entry name" value="MANNOSYLTRANSFERASE YKCB-RELATED"/>
    <property type="match status" value="1"/>
</dbReference>
<comment type="subcellular location">
    <subcellularLocation>
        <location evidence="1">Cell membrane</location>
        <topology evidence="1">Multi-pass membrane protein</topology>
    </subcellularLocation>
</comment>
<dbReference type="InterPro" id="IPR038731">
    <property type="entry name" value="RgtA/B/C-like"/>
</dbReference>
<evidence type="ECO:0000313" key="10">
    <source>
        <dbReference type="EMBL" id="OHA13613.1"/>
    </source>
</evidence>
<dbReference type="Proteomes" id="UP000178302">
    <property type="component" value="Unassembled WGS sequence"/>
</dbReference>
<evidence type="ECO:0000256" key="7">
    <source>
        <dbReference type="ARBA" id="ARBA00023136"/>
    </source>
</evidence>
<dbReference type="GO" id="GO:0016763">
    <property type="term" value="F:pentosyltransferase activity"/>
    <property type="evidence" value="ECO:0007669"/>
    <property type="project" value="TreeGrafter"/>
</dbReference>
<evidence type="ECO:0000256" key="5">
    <source>
        <dbReference type="ARBA" id="ARBA00022692"/>
    </source>
</evidence>
<feature type="transmembrane region" description="Helical" evidence="8">
    <location>
        <begin position="215"/>
        <end position="237"/>
    </location>
</feature>
<dbReference type="InterPro" id="IPR050297">
    <property type="entry name" value="LipidA_mod_glycosyltrf_83"/>
</dbReference>
<feature type="transmembrane region" description="Helical" evidence="8">
    <location>
        <begin position="109"/>
        <end position="127"/>
    </location>
</feature>
<name>A0A1G2LPW5_9BACT</name>
<keyword evidence="5 8" id="KW-0812">Transmembrane</keyword>
<organism evidence="10 11">
    <name type="scientific">Candidatus Tagabacteria bacterium RIFCSPLOWO2_01_FULL_39_11</name>
    <dbReference type="NCBI Taxonomy" id="1802295"/>
    <lineage>
        <taxon>Bacteria</taxon>
        <taxon>Candidatus Tagaibacteriota</taxon>
    </lineage>
</organism>
<feature type="transmembrane region" description="Helical" evidence="8">
    <location>
        <begin position="358"/>
        <end position="391"/>
    </location>
</feature>
<gene>
    <name evidence="10" type="ORF">A2909_00740</name>
</gene>
<evidence type="ECO:0000256" key="1">
    <source>
        <dbReference type="ARBA" id="ARBA00004651"/>
    </source>
</evidence>
<dbReference type="Pfam" id="PF13231">
    <property type="entry name" value="PMT_2"/>
    <property type="match status" value="1"/>
</dbReference>
<reference evidence="10 11" key="1">
    <citation type="journal article" date="2016" name="Nat. Commun.">
        <title>Thousands of microbial genomes shed light on interconnected biogeochemical processes in an aquifer system.</title>
        <authorList>
            <person name="Anantharaman K."/>
            <person name="Brown C.T."/>
            <person name="Hug L.A."/>
            <person name="Sharon I."/>
            <person name="Castelle C.J."/>
            <person name="Probst A.J."/>
            <person name="Thomas B.C."/>
            <person name="Singh A."/>
            <person name="Wilkins M.J."/>
            <person name="Karaoz U."/>
            <person name="Brodie E.L."/>
            <person name="Williams K.H."/>
            <person name="Hubbard S.S."/>
            <person name="Banfield J.F."/>
        </authorList>
    </citation>
    <scope>NUCLEOTIDE SEQUENCE [LARGE SCALE GENOMIC DNA]</scope>
</reference>
<keyword evidence="4" id="KW-0808">Transferase</keyword>
<feature type="transmembrane region" description="Helical" evidence="8">
    <location>
        <begin position="449"/>
        <end position="470"/>
    </location>
</feature>
<sequence>MIKNKTLLLLIIIAAVASFFRLWRIDSAPPGLYPDEAMNGNNALEALETGEFKIFYPENNGREGLFINIQAISLKVFENKPWALRLISSIFGILTVLGLFLLTKELFKSRRIALFAGFFLATSFWHINFSRIGFRAIMAPFFLVWGIYFLLLNFRKIKFYGQNLKILIFSAVGGLLYGLGFYSYIAYRATPALIIALMLGYWFTNHKTINNKKFLLLVAGYWLLVIIIISPLAFHFYNNPQDFIGRTSQISIFSAERPLYELGKNILKTTGMFWYRGDYNWRHNYAGAPQLWWPVGILFALGIIISFHKITQNSPKESLRLPMGQAKLKNPARLRIDEVQAGGQNHNSKLKTFNFLAVVLRFALCVLRSLFTTIYGFLILWLIIGLLPVIISSEGIPHALRAIIILPAVMILCALGLDCIISKIQNWLKKQKEKYPEYSWQLDRMKKGFIVLLLAFFTATAIQSYTKYFIRWTNSPYVRNAFSQDLVEIGEYLNSLPQNLPKYVIINTEKADATVIPMPAQTVMFITKTYLPKWQEEKNTRYVLPKDISLLSKNQWLSENLIIIMLKNDPIFRQELKEKIPNLQSDGSPGFMILKK</sequence>
<evidence type="ECO:0000313" key="11">
    <source>
        <dbReference type="Proteomes" id="UP000178302"/>
    </source>
</evidence>
<protein>
    <recommendedName>
        <fullName evidence="9">Glycosyltransferase RgtA/B/C/D-like domain-containing protein</fullName>
    </recommendedName>
</protein>
<dbReference type="GO" id="GO:0005886">
    <property type="term" value="C:plasma membrane"/>
    <property type="evidence" value="ECO:0007669"/>
    <property type="project" value="UniProtKB-SubCell"/>
</dbReference>
<evidence type="ECO:0000256" key="2">
    <source>
        <dbReference type="ARBA" id="ARBA00022475"/>
    </source>
</evidence>
<feature type="domain" description="Glycosyltransferase RgtA/B/C/D-like" evidence="9">
    <location>
        <begin position="69"/>
        <end position="231"/>
    </location>
</feature>
<evidence type="ECO:0000256" key="8">
    <source>
        <dbReference type="SAM" id="Phobius"/>
    </source>
</evidence>
<keyword evidence="6 8" id="KW-1133">Transmembrane helix</keyword>
<feature type="transmembrane region" description="Helical" evidence="8">
    <location>
        <begin position="403"/>
        <end position="428"/>
    </location>
</feature>
<dbReference type="PANTHER" id="PTHR33908:SF11">
    <property type="entry name" value="MEMBRANE PROTEIN"/>
    <property type="match status" value="1"/>
</dbReference>
<feature type="transmembrane region" description="Helical" evidence="8">
    <location>
        <begin position="185"/>
        <end position="203"/>
    </location>
</feature>
<keyword evidence="7 8" id="KW-0472">Membrane</keyword>
<dbReference type="GO" id="GO:0009103">
    <property type="term" value="P:lipopolysaccharide biosynthetic process"/>
    <property type="evidence" value="ECO:0007669"/>
    <property type="project" value="UniProtKB-ARBA"/>
</dbReference>
<keyword evidence="3" id="KW-0328">Glycosyltransferase</keyword>
<feature type="transmembrane region" description="Helical" evidence="8">
    <location>
        <begin position="163"/>
        <end position="179"/>
    </location>
</feature>
<evidence type="ECO:0000256" key="4">
    <source>
        <dbReference type="ARBA" id="ARBA00022679"/>
    </source>
</evidence>
<evidence type="ECO:0000259" key="9">
    <source>
        <dbReference type="Pfam" id="PF13231"/>
    </source>
</evidence>
<evidence type="ECO:0000256" key="3">
    <source>
        <dbReference type="ARBA" id="ARBA00022676"/>
    </source>
</evidence>
<accession>A0A1G2LPW5</accession>
<dbReference type="AlphaFoldDB" id="A0A1G2LPW5"/>
<comment type="caution">
    <text evidence="10">The sequence shown here is derived from an EMBL/GenBank/DDBJ whole genome shotgun (WGS) entry which is preliminary data.</text>
</comment>
<keyword evidence="2" id="KW-1003">Cell membrane</keyword>
<feature type="transmembrane region" description="Helical" evidence="8">
    <location>
        <begin position="82"/>
        <end position="102"/>
    </location>
</feature>
<feature type="transmembrane region" description="Helical" evidence="8">
    <location>
        <begin position="133"/>
        <end position="151"/>
    </location>
</feature>
<feature type="transmembrane region" description="Helical" evidence="8">
    <location>
        <begin position="291"/>
        <end position="310"/>
    </location>
</feature>